<protein>
    <recommendedName>
        <fullName evidence="2">Biotin transporter</fullName>
    </recommendedName>
</protein>
<proteinExistence type="inferred from homology"/>
<sequence length="209" mass="22951">MSNVRARNKVLCALFTALIAVGAWIQIPLPFLSVTLQTFFVLTAGYLLGAKLAALSATLYMVIGLMGVPVFSGGGGLSYVLRPSFGYIIGFVVGAWVTGFLTEQIARNPAKEYTQRKVKQKNDCIDQKRRQNKTRLGALILAGTAGLACIYLIGILYFTAIHWLYLKDGMAFSQIFLYCFVLCIPGDAISCVMAAFVARRLRIQRFCLA</sequence>
<dbReference type="Gene3D" id="1.10.1760.20">
    <property type="match status" value="1"/>
</dbReference>
<dbReference type="PANTHER" id="PTHR34295">
    <property type="entry name" value="BIOTIN TRANSPORTER BIOY"/>
    <property type="match status" value="1"/>
</dbReference>
<dbReference type="PIRSF" id="PIRSF016661">
    <property type="entry name" value="BioY"/>
    <property type="match status" value="1"/>
</dbReference>
<feature type="transmembrane region" description="Helical" evidence="3">
    <location>
        <begin position="175"/>
        <end position="198"/>
    </location>
</feature>
<keyword evidence="2 3" id="KW-0472">Membrane</keyword>
<keyword evidence="2" id="KW-1003">Cell membrane</keyword>
<accession>A0A948T3F4</accession>
<comment type="subcellular location">
    <subcellularLocation>
        <location evidence="2">Cell membrane</location>
        <topology evidence="2">Multi-pass membrane protein</topology>
    </subcellularLocation>
</comment>
<feature type="transmembrane region" description="Helical" evidence="3">
    <location>
        <begin position="32"/>
        <end position="50"/>
    </location>
</feature>
<dbReference type="GO" id="GO:0005886">
    <property type="term" value="C:plasma membrane"/>
    <property type="evidence" value="ECO:0007669"/>
    <property type="project" value="UniProtKB-SubCell"/>
</dbReference>
<dbReference type="EMBL" id="JAHLFP010000056">
    <property type="protein sequence ID" value="MBU3806526.1"/>
    <property type="molecule type" value="Genomic_DNA"/>
</dbReference>
<evidence type="ECO:0000313" key="4">
    <source>
        <dbReference type="EMBL" id="MBU3806526.1"/>
    </source>
</evidence>
<dbReference type="GO" id="GO:0015225">
    <property type="term" value="F:biotin transmembrane transporter activity"/>
    <property type="evidence" value="ECO:0007669"/>
    <property type="project" value="UniProtKB-UniRule"/>
</dbReference>
<evidence type="ECO:0000256" key="3">
    <source>
        <dbReference type="SAM" id="Phobius"/>
    </source>
</evidence>
<gene>
    <name evidence="4" type="ORF">H9882_06525</name>
</gene>
<dbReference type="PANTHER" id="PTHR34295:SF1">
    <property type="entry name" value="BIOTIN TRANSPORTER BIOY"/>
    <property type="match status" value="1"/>
</dbReference>
<dbReference type="Pfam" id="PF02632">
    <property type="entry name" value="BioY"/>
    <property type="match status" value="1"/>
</dbReference>
<keyword evidence="3" id="KW-0812">Transmembrane</keyword>
<comment type="similarity">
    <text evidence="1 2">Belongs to the BioY family.</text>
</comment>
<evidence type="ECO:0000313" key="5">
    <source>
        <dbReference type="Proteomes" id="UP000713596"/>
    </source>
</evidence>
<evidence type="ECO:0000256" key="1">
    <source>
        <dbReference type="ARBA" id="ARBA00010692"/>
    </source>
</evidence>
<evidence type="ECO:0000256" key="2">
    <source>
        <dbReference type="PIRNR" id="PIRNR016661"/>
    </source>
</evidence>
<dbReference type="Proteomes" id="UP000713596">
    <property type="component" value="Unassembled WGS sequence"/>
</dbReference>
<dbReference type="AlphaFoldDB" id="A0A948T3F4"/>
<feature type="transmembrane region" description="Helical" evidence="3">
    <location>
        <begin position="85"/>
        <end position="102"/>
    </location>
</feature>
<feature type="transmembrane region" description="Helical" evidence="3">
    <location>
        <begin position="136"/>
        <end position="163"/>
    </location>
</feature>
<keyword evidence="3" id="KW-1133">Transmembrane helix</keyword>
<keyword evidence="2" id="KW-0813">Transport</keyword>
<reference evidence="4" key="2">
    <citation type="submission" date="2021-04" db="EMBL/GenBank/DDBJ databases">
        <authorList>
            <person name="Gilroy R."/>
        </authorList>
    </citation>
    <scope>NUCLEOTIDE SEQUENCE</scope>
    <source>
        <strain evidence="4">B5_2728</strain>
    </source>
</reference>
<reference evidence="4" key="1">
    <citation type="journal article" date="2021" name="PeerJ">
        <title>Extensive microbial diversity within the chicken gut microbiome revealed by metagenomics and culture.</title>
        <authorList>
            <person name="Gilroy R."/>
            <person name="Ravi A."/>
            <person name="Getino M."/>
            <person name="Pursley I."/>
            <person name="Horton D.L."/>
            <person name="Alikhan N.F."/>
            <person name="Baker D."/>
            <person name="Gharbi K."/>
            <person name="Hall N."/>
            <person name="Watson M."/>
            <person name="Adriaenssens E.M."/>
            <person name="Foster-Nyarko E."/>
            <person name="Jarju S."/>
            <person name="Secka A."/>
            <person name="Antonio M."/>
            <person name="Oren A."/>
            <person name="Chaudhuri R.R."/>
            <person name="La Ragione R."/>
            <person name="Hildebrand F."/>
            <person name="Pallen M.J."/>
        </authorList>
    </citation>
    <scope>NUCLEOTIDE SEQUENCE</scope>
    <source>
        <strain evidence="4">B5_2728</strain>
    </source>
</reference>
<name>A0A948T3F4_9FIRM</name>
<comment type="caution">
    <text evidence="4">The sequence shown here is derived from an EMBL/GenBank/DDBJ whole genome shotgun (WGS) entry which is preliminary data.</text>
</comment>
<organism evidence="4 5">
    <name type="scientific">Candidatus Allofournierella pullistercoris</name>
    <dbReference type="NCBI Taxonomy" id="2838597"/>
    <lineage>
        <taxon>Bacteria</taxon>
        <taxon>Bacillati</taxon>
        <taxon>Bacillota</taxon>
        <taxon>Clostridia</taxon>
        <taxon>Eubacteriales</taxon>
        <taxon>Oscillospiraceae</taxon>
        <taxon>Allofournierella</taxon>
    </lineage>
</organism>
<dbReference type="InterPro" id="IPR003784">
    <property type="entry name" value="BioY"/>
</dbReference>